<evidence type="ECO:0000313" key="2">
    <source>
        <dbReference type="EMBL" id="AAK80170.1"/>
    </source>
</evidence>
<dbReference type="Gene3D" id="1.20.58.300">
    <property type="entry name" value="FlgN-like"/>
    <property type="match status" value="1"/>
</dbReference>
<gene>
    <name evidence="2" type="ordered locus">CA_C2213</name>
</gene>
<dbReference type="OrthoDB" id="1755640at2"/>
<keyword evidence="3" id="KW-1185">Reference proteome</keyword>
<name>Q97H02_CLOAB</name>
<dbReference type="eggNOG" id="ENOG5033J7F">
    <property type="taxonomic scope" value="Bacteria"/>
</dbReference>
<evidence type="ECO:0000313" key="3">
    <source>
        <dbReference type="Proteomes" id="UP000000814"/>
    </source>
</evidence>
<dbReference type="AlphaFoldDB" id="Q97H02"/>
<dbReference type="SUPFAM" id="SSF140566">
    <property type="entry name" value="FlgN-like"/>
    <property type="match status" value="1"/>
</dbReference>
<accession>Q97H02</accession>
<evidence type="ECO:0000256" key="1">
    <source>
        <dbReference type="ARBA" id="ARBA00022795"/>
    </source>
</evidence>
<dbReference type="KEGG" id="cac:CA_C2213"/>
<dbReference type="InterPro" id="IPR007809">
    <property type="entry name" value="FlgN-like"/>
</dbReference>
<protein>
    <submittedName>
        <fullName evidence="2">Uncharacterized protein</fullName>
    </submittedName>
</protein>
<proteinExistence type="predicted"/>
<dbReference type="HOGENOM" id="CLU_153720_0_0_9"/>
<dbReference type="Pfam" id="PF05130">
    <property type="entry name" value="FlgN"/>
    <property type="match status" value="1"/>
</dbReference>
<organism evidence="2 3">
    <name type="scientific">Clostridium acetobutylicum (strain ATCC 824 / DSM 792 / JCM 1419 / IAM 19013 / LMG 5710 / NBRC 13948 / NRRL B-527 / VKM B-1787 / 2291 / W)</name>
    <dbReference type="NCBI Taxonomy" id="272562"/>
    <lineage>
        <taxon>Bacteria</taxon>
        <taxon>Bacillati</taxon>
        <taxon>Bacillota</taxon>
        <taxon>Clostridia</taxon>
        <taxon>Eubacteriales</taxon>
        <taxon>Clostridiaceae</taxon>
        <taxon>Clostridium</taxon>
    </lineage>
</organism>
<sequence>MKEELKKVMSDEFHSLEKLLDSLLIQQQLLIKKDVFGLDKMVTEIEKINKEVATSEMSRLKLVENKTMKELLKEQNDQSLNKLYLDMRGLLERIKFQKDSNELLIKQGLIFTTKVLNAINPNGAAKTYNCYGKTK</sequence>
<dbReference type="PATRIC" id="fig|272562.8.peg.2414"/>
<dbReference type="STRING" id="272562.CA_C2213"/>
<dbReference type="EMBL" id="AE001437">
    <property type="protein sequence ID" value="AAK80170.1"/>
    <property type="molecule type" value="Genomic_DNA"/>
</dbReference>
<reference evidence="2 3" key="1">
    <citation type="journal article" date="2001" name="J. Bacteriol.">
        <title>Genome sequence and comparative analysis of the solvent-producing bacterium Clostridium acetobutylicum.</title>
        <authorList>
            <person name="Nolling J."/>
            <person name="Breton G."/>
            <person name="Omelchenko M.V."/>
            <person name="Makarova K.S."/>
            <person name="Zeng Q."/>
            <person name="Gibson R."/>
            <person name="Lee H.M."/>
            <person name="Dubois J."/>
            <person name="Qiu D."/>
            <person name="Hitti J."/>
            <person name="Wolf Y.I."/>
            <person name="Tatusov R.L."/>
            <person name="Sabathe F."/>
            <person name="Doucette-Stamm L."/>
            <person name="Soucaille P."/>
            <person name="Daly M.J."/>
            <person name="Bennett G.N."/>
            <person name="Koonin E.V."/>
            <person name="Smith D.R."/>
        </authorList>
    </citation>
    <scope>NUCLEOTIDE SEQUENCE [LARGE SCALE GENOMIC DNA]</scope>
    <source>
        <strain evidence="3">ATCC 824 / DSM 792 / JCM 1419 / LMG 5710 / VKM B-1787</strain>
    </source>
</reference>
<dbReference type="PIR" id="G97172">
    <property type="entry name" value="G97172"/>
</dbReference>
<keyword evidence="1" id="KW-1005">Bacterial flagellum biogenesis</keyword>
<dbReference type="InterPro" id="IPR036679">
    <property type="entry name" value="FlgN-like_sf"/>
</dbReference>
<dbReference type="GO" id="GO:0044780">
    <property type="term" value="P:bacterial-type flagellum assembly"/>
    <property type="evidence" value="ECO:0007669"/>
    <property type="project" value="InterPro"/>
</dbReference>
<dbReference type="RefSeq" id="WP_010965511.1">
    <property type="nucleotide sequence ID" value="NC_003030.1"/>
</dbReference>
<dbReference type="Proteomes" id="UP000000814">
    <property type="component" value="Chromosome"/>
</dbReference>
<dbReference type="GeneID" id="44998692"/>